<protein>
    <submittedName>
        <fullName evidence="2">Uncharacterized protein LOC117139906</fullName>
    </submittedName>
</protein>
<keyword evidence="1" id="KW-1185">Reference proteome</keyword>
<dbReference type="RefSeq" id="XP_033158479.1">
    <property type="nucleotide sequence ID" value="XM_033302588.1"/>
</dbReference>
<dbReference type="Gene3D" id="3.80.10.10">
    <property type="entry name" value="Ribonuclease Inhibitor"/>
    <property type="match status" value="1"/>
</dbReference>
<evidence type="ECO:0000313" key="1">
    <source>
        <dbReference type="Proteomes" id="UP000515162"/>
    </source>
</evidence>
<reference evidence="2" key="1">
    <citation type="submission" date="2025-08" db="UniProtKB">
        <authorList>
            <consortium name="RefSeq"/>
        </authorList>
    </citation>
    <scope>IDENTIFICATION</scope>
    <source>
        <strain evidence="2">Mau12</strain>
        <tissue evidence="2">Whole Body</tissue>
    </source>
</reference>
<dbReference type="SUPFAM" id="SSF52047">
    <property type="entry name" value="RNI-like"/>
    <property type="match status" value="1"/>
</dbReference>
<evidence type="ECO:0000313" key="2">
    <source>
        <dbReference type="RefSeq" id="XP_033158479.1"/>
    </source>
</evidence>
<gene>
    <name evidence="2" type="primary">LOC117139906</name>
</gene>
<accession>A0A6P8K1R6</accession>
<name>A0A6P8K1R6_DROMA</name>
<sequence length="374" mass="43020">MENERTISDLPIEVLDLIFEELQSIVDKLQLAQVHEKLGKAFAYHSRSAFKKLRPFFGVTQELWVVLVSLCGSTVEEFSSRQIWNTPWSDILVESIEQHCPNLKSARIDVYDNNCDSVRSLLLKMSKLLVSAELTIFTKNSKKIFDSLAEMTNVTQLALRGNITEDVCQIQNLTALEELMIDYNKSFNPYSPLNLLEICTPLSNLRSLTVRNITILPSEQPHFLIWPELEDLKINNCDIFTELPDCPKLKTLDMINSNCHIEGLLFGFILQNGVNIEKMNENCNPPPFDGDNFLQVLRSCPKLRAFYTPMKAIKIYQAFVSSIVEVLKDNGVKKEEPFQLIIYARAKSKWIRRLIPRTSNPELLDLDYLYDFAF</sequence>
<proteinExistence type="predicted"/>
<dbReference type="AlphaFoldDB" id="A0A6P8K1R6"/>
<dbReference type="GeneID" id="117139906"/>
<dbReference type="Proteomes" id="UP000515162">
    <property type="component" value="Chromosome 3L"/>
</dbReference>
<dbReference type="InterPro" id="IPR032675">
    <property type="entry name" value="LRR_dom_sf"/>
</dbReference>
<organism evidence="1 2">
    <name type="scientific">Drosophila mauritiana</name>
    <name type="common">Fruit fly</name>
    <dbReference type="NCBI Taxonomy" id="7226"/>
    <lineage>
        <taxon>Eukaryota</taxon>
        <taxon>Metazoa</taxon>
        <taxon>Ecdysozoa</taxon>
        <taxon>Arthropoda</taxon>
        <taxon>Hexapoda</taxon>
        <taxon>Insecta</taxon>
        <taxon>Pterygota</taxon>
        <taxon>Neoptera</taxon>
        <taxon>Endopterygota</taxon>
        <taxon>Diptera</taxon>
        <taxon>Brachycera</taxon>
        <taxon>Muscomorpha</taxon>
        <taxon>Ephydroidea</taxon>
        <taxon>Drosophilidae</taxon>
        <taxon>Drosophila</taxon>
        <taxon>Sophophora</taxon>
    </lineage>
</organism>